<protein>
    <submittedName>
        <fullName evidence="1">Uncharacterized protein</fullName>
    </submittedName>
</protein>
<dbReference type="EMBL" id="VZIZ01000045">
    <property type="protein sequence ID" value="KAF0567482.1"/>
    <property type="molecule type" value="Genomic_DNA"/>
</dbReference>
<comment type="caution">
    <text evidence="1">The sequence shown here is derived from an EMBL/GenBank/DDBJ whole genome shotgun (WGS) entry which is preliminary data.</text>
</comment>
<reference evidence="1 2" key="1">
    <citation type="submission" date="2019-09" db="EMBL/GenBank/DDBJ databases">
        <title>Draft genome sequence of Psychrobacter nivimaris LAMA 639, in search for biotechnological relevant genes.</title>
        <authorList>
            <person name="Lima A.O.S."/>
            <person name="Staloch B.E.K."/>
            <person name="Freitas R.C."/>
            <person name="Niero H."/>
            <person name="Silva M.A.C."/>
        </authorList>
    </citation>
    <scope>NUCLEOTIDE SEQUENCE [LARGE SCALE GENOMIC DNA]</scope>
    <source>
        <strain evidence="1 2">LAMA 639</strain>
    </source>
</reference>
<dbReference type="RefSeq" id="WP_068034977.1">
    <property type="nucleotide sequence ID" value="NZ_CAJHAL010000047.1"/>
</dbReference>
<keyword evidence="2" id="KW-1185">Reference proteome</keyword>
<evidence type="ECO:0000313" key="1">
    <source>
        <dbReference type="EMBL" id="KAF0567482.1"/>
    </source>
</evidence>
<sequence length="359" mass="42404">MVDGQLTRLPDNQHYPFDQGSMEYHNSQYLRTMSDLYIKSIRSGTKRIEDYFKELDKMSVTDAKSLLYTYNILLNKSWENINYDNDDYKNLLIKELKTWSSPIDKFNELLDVRATKVLPKSYLDWFKNDLRCSLFITNLIYNVFKNSAFKGKDELITAITSFLPYNIIYFNSHVNNEFGYFNRVQIIDDWKVSNLLSIKSTYLKGRTPDKELKWLDVANHNQIEWVYSYIDNDKDQPIILKDVFFPETFEEKYELVLAHLDTLSNIESPNIGTEKNKGYSERSYMLYKMRKAWDGRKNYSSKNEEGDGIIKIYKKNQTKLEKLIAFSGFTAQKMINNSIEQMYDQLIKDDTEAVDKSLS</sequence>
<proteinExistence type="predicted"/>
<name>A0A6N7BWR9_9GAMM</name>
<dbReference type="Proteomes" id="UP000471465">
    <property type="component" value="Unassembled WGS sequence"/>
</dbReference>
<gene>
    <name evidence="1" type="ORF">FQV37_2192</name>
</gene>
<evidence type="ECO:0000313" key="2">
    <source>
        <dbReference type="Proteomes" id="UP000471465"/>
    </source>
</evidence>
<dbReference type="GeneID" id="303300380"/>
<accession>A0A6N7BWR9</accession>
<organism evidence="1 2">
    <name type="scientific">Psychrobacter nivimaris</name>
    <dbReference type="NCBI Taxonomy" id="281738"/>
    <lineage>
        <taxon>Bacteria</taxon>
        <taxon>Pseudomonadati</taxon>
        <taxon>Pseudomonadota</taxon>
        <taxon>Gammaproteobacteria</taxon>
        <taxon>Moraxellales</taxon>
        <taxon>Moraxellaceae</taxon>
        <taxon>Psychrobacter</taxon>
    </lineage>
</organism>
<dbReference type="AlphaFoldDB" id="A0A6N7BWR9"/>